<evidence type="ECO:0000256" key="1">
    <source>
        <dbReference type="ARBA" id="ARBA00022603"/>
    </source>
</evidence>
<dbReference type="InterPro" id="IPR036464">
    <property type="entry name" value="Rubisco_LSMT_subst-bd_sf"/>
</dbReference>
<dbReference type="Proteomes" id="UP000663860">
    <property type="component" value="Unassembled WGS sequence"/>
</dbReference>
<evidence type="ECO:0000313" key="5">
    <source>
        <dbReference type="EMBL" id="CAF0925274.1"/>
    </source>
</evidence>
<dbReference type="CDD" id="cd10527">
    <property type="entry name" value="SET_LSMT"/>
    <property type="match status" value="1"/>
</dbReference>
<comment type="caution">
    <text evidence="5">The sequence shown here is derived from an EMBL/GenBank/DDBJ whole genome shotgun (WGS) entry which is preliminary data.</text>
</comment>
<proteinExistence type="predicted"/>
<organism evidence="5 6">
    <name type="scientific">Adineta steineri</name>
    <dbReference type="NCBI Taxonomy" id="433720"/>
    <lineage>
        <taxon>Eukaryota</taxon>
        <taxon>Metazoa</taxon>
        <taxon>Spiralia</taxon>
        <taxon>Gnathifera</taxon>
        <taxon>Rotifera</taxon>
        <taxon>Eurotatoria</taxon>
        <taxon>Bdelloidea</taxon>
        <taxon>Adinetida</taxon>
        <taxon>Adinetidae</taxon>
        <taxon>Adineta</taxon>
    </lineage>
</organism>
<sequence length="449" mass="52409">MKRHLESTVDDEIQMVQQRFKPTTNEERLVLFKNWLNEHNVIWKYVDIRSSIFYGGFALYSTSSEELSIIEIPTSLLMSSESAKNSSTFIPPTSAVFNQAEQHIDQETLMLTLFLLHERSKAEQHIDQETLMLTLFLLHERSKGIKSFWYPYIQVLPTTFSTPLFHKENYVENTSVYYLTETMRQSMSEVYDLINPKTFTLEDFLWAYTIIGSRSFKLTDFSTTLIPLADLANHVSFAQEASLCTKSVDKQTNRLVLKTTDKKIEAGDELCVKYNSELANWQLLLYYGFTIENNSFDSILLELKMDPNDTYEMEMKKILLLNLSEDLFLDHDLKISENEPIISENLLATLRLIVMTNEELEQYNLSNLDELFSSIVNIDNEQRALNKLLEILNDIKEVQFTTTLEESLNRFQSNQLNDDERYSLIYLIDQKQIIENACHWINSTLSQLK</sequence>
<dbReference type="EMBL" id="CAJNOE010000109">
    <property type="protein sequence ID" value="CAF0925274.1"/>
    <property type="molecule type" value="Genomic_DNA"/>
</dbReference>
<dbReference type="Gene3D" id="3.90.1420.10">
    <property type="entry name" value="Rubisco LSMT, substrate-binding domain"/>
    <property type="match status" value="1"/>
</dbReference>
<evidence type="ECO:0000256" key="2">
    <source>
        <dbReference type="ARBA" id="ARBA00022679"/>
    </source>
</evidence>
<protein>
    <recommendedName>
        <fullName evidence="4">Rubisco LSMT substrate-binding domain-containing protein</fullName>
    </recommendedName>
</protein>
<evidence type="ECO:0000256" key="3">
    <source>
        <dbReference type="ARBA" id="ARBA00022691"/>
    </source>
</evidence>
<dbReference type="Pfam" id="PF09273">
    <property type="entry name" value="Rubis-subs-bind"/>
    <property type="match status" value="1"/>
</dbReference>
<dbReference type="InterPro" id="IPR050600">
    <property type="entry name" value="SETD3_SETD6_MTase"/>
</dbReference>
<dbReference type="InterPro" id="IPR046341">
    <property type="entry name" value="SET_dom_sf"/>
</dbReference>
<feature type="domain" description="Rubisco LSMT substrate-binding" evidence="4">
    <location>
        <begin position="324"/>
        <end position="434"/>
    </location>
</feature>
<gene>
    <name evidence="5" type="ORF">IZO911_LOCUS13549</name>
</gene>
<keyword evidence="1" id="KW-0489">Methyltransferase</keyword>
<keyword evidence="2" id="KW-0808">Transferase</keyword>
<keyword evidence="3" id="KW-0949">S-adenosyl-L-methionine</keyword>
<dbReference type="GO" id="GO:0016279">
    <property type="term" value="F:protein-lysine N-methyltransferase activity"/>
    <property type="evidence" value="ECO:0007669"/>
    <property type="project" value="TreeGrafter"/>
</dbReference>
<dbReference type="Gene3D" id="3.90.1410.10">
    <property type="entry name" value="set domain protein methyltransferase, domain 1"/>
    <property type="match status" value="2"/>
</dbReference>
<dbReference type="GO" id="GO:0032259">
    <property type="term" value="P:methylation"/>
    <property type="evidence" value="ECO:0007669"/>
    <property type="project" value="UniProtKB-KW"/>
</dbReference>
<reference evidence="5" key="1">
    <citation type="submission" date="2021-02" db="EMBL/GenBank/DDBJ databases">
        <authorList>
            <person name="Nowell W R."/>
        </authorList>
    </citation>
    <scope>NUCLEOTIDE SEQUENCE</scope>
</reference>
<dbReference type="PANTHER" id="PTHR13271">
    <property type="entry name" value="UNCHARACTERIZED PUTATIVE METHYLTRANSFERASE"/>
    <property type="match status" value="1"/>
</dbReference>
<name>A0A814BBC1_9BILA</name>
<dbReference type="InterPro" id="IPR015353">
    <property type="entry name" value="Rubisco_LSMT_subst-bd"/>
</dbReference>
<accession>A0A814BBC1</accession>
<evidence type="ECO:0000259" key="4">
    <source>
        <dbReference type="Pfam" id="PF09273"/>
    </source>
</evidence>
<evidence type="ECO:0000313" key="6">
    <source>
        <dbReference type="Proteomes" id="UP000663860"/>
    </source>
</evidence>
<dbReference type="AlphaFoldDB" id="A0A814BBC1"/>
<dbReference type="SUPFAM" id="SSF81822">
    <property type="entry name" value="RuBisCo LSMT C-terminal, substrate-binding domain"/>
    <property type="match status" value="1"/>
</dbReference>
<dbReference type="SUPFAM" id="SSF82199">
    <property type="entry name" value="SET domain"/>
    <property type="match status" value="1"/>
</dbReference>